<gene>
    <name evidence="2" type="ORF">BCR33DRAFT_717532</name>
</gene>
<feature type="compositionally biased region" description="Polar residues" evidence="1">
    <location>
        <begin position="43"/>
        <end position="52"/>
    </location>
</feature>
<evidence type="ECO:0000256" key="1">
    <source>
        <dbReference type="SAM" id="MobiDB-lite"/>
    </source>
</evidence>
<feature type="region of interest" description="Disordered" evidence="1">
    <location>
        <begin position="1"/>
        <end position="82"/>
    </location>
</feature>
<evidence type="ECO:0000313" key="3">
    <source>
        <dbReference type="Proteomes" id="UP000193642"/>
    </source>
</evidence>
<dbReference type="Proteomes" id="UP000193642">
    <property type="component" value="Unassembled WGS sequence"/>
</dbReference>
<feature type="compositionally biased region" description="Polar residues" evidence="1">
    <location>
        <begin position="19"/>
        <end position="34"/>
    </location>
</feature>
<protein>
    <submittedName>
        <fullName evidence="2">Uncharacterized protein</fullName>
    </submittedName>
</protein>
<dbReference type="AlphaFoldDB" id="A0A1Y2C8D0"/>
<dbReference type="EMBL" id="MCGO01000025">
    <property type="protein sequence ID" value="ORY43291.1"/>
    <property type="molecule type" value="Genomic_DNA"/>
</dbReference>
<comment type="caution">
    <text evidence="2">The sequence shown here is derived from an EMBL/GenBank/DDBJ whole genome shotgun (WGS) entry which is preliminary data.</text>
</comment>
<reference evidence="2 3" key="1">
    <citation type="submission" date="2016-07" db="EMBL/GenBank/DDBJ databases">
        <title>Pervasive Adenine N6-methylation of Active Genes in Fungi.</title>
        <authorList>
            <consortium name="DOE Joint Genome Institute"/>
            <person name="Mondo S.J."/>
            <person name="Dannebaum R.O."/>
            <person name="Kuo R.C."/>
            <person name="Labutti K."/>
            <person name="Haridas S."/>
            <person name="Kuo A."/>
            <person name="Salamov A."/>
            <person name="Ahrendt S.R."/>
            <person name="Lipzen A."/>
            <person name="Sullivan W."/>
            <person name="Andreopoulos W.B."/>
            <person name="Clum A."/>
            <person name="Lindquist E."/>
            <person name="Daum C."/>
            <person name="Ramamoorthy G.K."/>
            <person name="Gryganskyi A."/>
            <person name="Culley D."/>
            <person name="Magnuson J.K."/>
            <person name="James T.Y."/>
            <person name="O'Malley M.A."/>
            <person name="Stajich J.E."/>
            <person name="Spatafora J.W."/>
            <person name="Visel A."/>
            <person name="Grigoriev I.V."/>
        </authorList>
    </citation>
    <scope>NUCLEOTIDE SEQUENCE [LARGE SCALE GENOMIC DNA]</scope>
    <source>
        <strain evidence="2 3">JEL800</strain>
    </source>
</reference>
<evidence type="ECO:0000313" key="2">
    <source>
        <dbReference type="EMBL" id="ORY43291.1"/>
    </source>
</evidence>
<dbReference type="OrthoDB" id="10282746at2759"/>
<proteinExistence type="predicted"/>
<name>A0A1Y2C8D0_9FUNG</name>
<keyword evidence="3" id="KW-1185">Reference proteome</keyword>
<feature type="compositionally biased region" description="Basic and acidic residues" evidence="1">
    <location>
        <begin position="73"/>
        <end position="82"/>
    </location>
</feature>
<accession>A0A1Y2C8D0</accession>
<sequence>MPARPTEPSNLQRKRGPLTINSARHNDASNQPSSDLMLRTNPKIVNTNTEPSSPEAGSPTSPSKNISTKIRHIKDSINRFFA</sequence>
<feature type="compositionally biased region" description="Polar residues" evidence="1">
    <location>
        <begin position="58"/>
        <end position="68"/>
    </location>
</feature>
<organism evidence="2 3">
    <name type="scientific">Rhizoclosmatium globosum</name>
    <dbReference type="NCBI Taxonomy" id="329046"/>
    <lineage>
        <taxon>Eukaryota</taxon>
        <taxon>Fungi</taxon>
        <taxon>Fungi incertae sedis</taxon>
        <taxon>Chytridiomycota</taxon>
        <taxon>Chytridiomycota incertae sedis</taxon>
        <taxon>Chytridiomycetes</taxon>
        <taxon>Chytridiales</taxon>
        <taxon>Chytriomycetaceae</taxon>
        <taxon>Rhizoclosmatium</taxon>
    </lineage>
</organism>